<keyword evidence="1" id="KW-0812">Transmembrane</keyword>
<reference evidence="2" key="2">
    <citation type="journal article" date="2015" name="Fish Shellfish Immunol.">
        <title>Early steps in the European eel (Anguilla anguilla)-Vibrio vulnificus interaction in the gills: Role of the RtxA13 toxin.</title>
        <authorList>
            <person name="Callol A."/>
            <person name="Pajuelo D."/>
            <person name="Ebbesson L."/>
            <person name="Teles M."/>
            <person name="MacKenzie S."/>
            <person name="Amaro C."/>
        </authorList>
    </citation>
    <scope>NUCLEOTIDE SEQUENCE</scope>
</reference>
<keyword evidence="1" id="KW-1133">Transmembrane helix</keyword>
<keyword evidence="1" id="KW-0472">Membrane</keyword>
<protein>
    <submittedName>
        <fullName evidence="2">Uncharacterized protein</fullName>
    </submittedName>
</protein>
<proteinExistence type="predicted"/>
<evidence type="ECO:0000313" key="2">
    <source>
        <dbReference type="EMBL" id="JAH70561.1"/>
    </source>
</evidence>
<dbReference type="EMBL" id="GBXM01038016">
    <property type="protein sequence ID" value="JAH70561.1"/>
    <property type="molecule type" value="Transcribed_RNA"/>
</dbReference>
<sequence length="36" mass="4377">MKPLVTRMYYITEVSCYVFLIGNLFLFIIEYAKHLF</sequence>
<accession>A0A0E9UXT2</accession>
<dbReference type="AlphaFoldDB" id="A0A0E9UXT2"/>
<feature type="transmembrane region" description="Helical" evidence="1">
    <location>
        <begin position="9"/>
        <end position="29"/>
    </location>
</feature>
<reference evidence="2" key="1">
    <citation type="submission" date="2014-11" db="EMBL/GenBank/DDBJ databases">
        <authorList>
            <person name="Amaro Gonzalez C."/>
        </authorList>
    </citation>
    <scope>NUCLEOTIDE SEQUENCE</scope>
</reference>
<evidence type="ECO:0000256" key="1">
    <source>
        <dbReference type="SAM" id="Phobius"/>
    </source>
</evidence>
<name>A0A0E9UXT2_ANGAN</name>
<organism evidence="2">
    <name type="scientific">Anguilla anguilla</name>
    <name type="common">European freshwater eel</name>
    <name type="synonym">Muraena anguilla</name>
    <dbReference type="NCBI Taxonomy" id="7936"/>
    <lineage>
        <taxon>Eukaryota</taxon>
        <taxon>Metazoa</taxon>
        <taxon>Chordata</taxon>
        <taxon>Craniata</taxon>
        <taxon>Vertebrata</taxon>
        <taxon>Euteleostomi</taxon>
        <taxon>Actinopterygii</taxon>
        <taxon>Neopterygii</taxon>
        <taxon>Teleostei</taxon>
        <taxon>Anguilliformes</taxon>
        <taxon>Anguillidae</taxon>
        <taxon>Anguilla</taxon>
    </lineage>
</organism>